<evidence type="ECO:0000259" key="2">
    <source>
        <dbReference type="Pfam" id="PF12571"/>
    </source>
</evidence>
<evidence type="ECO:0000313" key="3">
    <source>
        <dbReference type="EMBL" id="MFB9134244.1"/>
    </source>
</evidence>
<gene>
    <name evidence="3" type="ORF">ACFFUV_04575</name>
</gene>
<dbReference type="Pfam" id="PF12571">
    <property type="entry name" value="Phage_tail_fib"/>
    <property type="match status" value="1"/>
</dbReference>
<keyword evidence="4" id="KW-1185">Reference proteome</keyword>
<sequence>MSQTVIPLQFEQYLQNQISAGKAPDMNEMVFAYIPGLDPSAPIDRANGLPDKSLWVHSQRIDQVGKMGENALAYSVVIPSNQPQFIFNAIYLHDNKVANSCGMVVHKADETKELGMAITKSLVQAYDGAAKVAGIDVDAATWQIDYQARLFGIEEEMRLTNLDTYGHTAFVGGFEVAQTEDDSQYTVSAGDVYVGGLRAILDETLTQLVDTKPCTFYVDVVRQGSELSVWKNVPTILVSEDNLTDYVDTQGHAHYLAKLASIDANGSVTDLRVKGGLAKHEQEDNPHKQYPLMTETQCLEFNPERAYRLGELCFTKDPNTGAVRYWQWYSNVESLAGIDPTNSDNRRPGWEDSTKPWYWNPYVPKLPGETIGWDSDDIPETMVLAIGQQLPVAVYHRLAKAKPHWIDDTDNSLINVPDRQGRFTRAANGSSWLVGDTHDHAMQVIKGSFGYLCATRGDATAFGSGPFSRGSSAGSGRGTGDSTAFRIEFDTSRSTANTGDETQPLGYIEWVGYAL</sequence>
<organism evidence="3 4">
    <name type="scientific">Vibrio olivae</name>
    <dbReference type="NCBI Taxonomy" id="1243002"/>
    <lineage>
        <taxon>Bacteria</taxon>
        <taxon>Pseudomonadati</taxon>
        <taxon>Pseudomonadota</taxon>
        <taxon>Gammaproteobacteria</taxon>
        <taxon>Vibrionales</taxon>
        <taxon>Vibrionaceae</taxon>
        <taxon>Vibrio</taxon>
    </lineage>
</organism>
<dbReference type="EMBL" id="JBHMEP010000001">
    <property type="protein sequence ID" value="MFB9134244.1"/>
    <property type="molecule type" value="Genomic_DNA"/>
</dbReference>
<dbReference type="SUPFAM" id="SSF88874">
    <property type="entry name" value="Receptor-binding domain of short tail fibre protein gp12"/>
    <property type="match status" value="1"/>
</dbReference>
<dbReference type="Proteomes" id="UP001589645">
    <property type="component" value="Unassembled WGS sequence"/>
</dbReference>
<evidence type="ECO:0000313" key="4">
    <source>
        <dbReference type="Proteomes" id="UP001589645"/>
    </source>
</evidence>
<feature type="domain" description="Phage tail fibre protein N-terminal" evidence="2">
    <location>
        <begin position="3"/>
        <end position="152"/>
    </location>
</feature>
<reference evidence="3 4" key="1">
    <citation type="submission" date="2024-09" db="EMBL/GenBank/DDBJ databases">
        <authorList>
            <person name="Sun Q."/>
            <person name="Mori K."/>
        </authorList>
    </citation>
    <scope>NUCLEOTIDE SEQUENCE [LARGE SCALE GENOMIC DNA]</scope>
    <source>
        <strain evidence="3 4">CECT 8064</strain>
    </source>
</reference>
<name>A0ABV5HJ30_9VIBR</name>
<evidence type="ECO:0000256" key="1">
    <source>
        <dbReference type="SAM" id="MobiDB-lite"/>
    </source>
</evidence>
<comment type="caution">
    <text evidence="3">The sequence shown here is derived from an EMBL/GenBank/DDBJ whole genome shotgun (WGS) entry which is preliminary data.</text>
</comment>
<dbReference type="RefSeq" id="WP_390190058.1">
    <property type="nucleotide sequence ID" value="NZ_JBHMEP010000001.1"/>
</dbReference>
<accession>A0ABV5HJ30</accession>
<dbReference type="InterPro" id="IPR022225">
    <property type="entry name" value="Phage_tail_fibre_N"/>
</dbReference>
<feature type="region of interest" description="Disordered" evidence="1">
    <location>
        <begin position="464"/>
        <end position="483"/>
    </location>
</feature>
<proteinExistence type="predicted"/>
<protein>
    <submittedName>
        <fullName evidence="3">Phage tail protein</fullName>
    </submittedName>
</protein>